<comment type="caution">
    <text evidence="2">The sequence shown here is derived from an EMBL/GenBank/DDBJ whole genome shotgun (WGS) entry which is preliminary data.</text>
</comment>
<sequence>MVVKVSGGSAGSCGGLVNYLEKQERGQWFSQERDGMRASEVTPTIDQNKRNLGRDDEKFYQIIIGPSREELKHIGDDPAKLRDYTREVMNEYARNFGKGIEGKDLVWFAKIEKERTHTHSDRAVQTGEGLKGRKKEGEQTHVHVIVSRTENLSQFKAQQQAGQMERKHPLKLSPATNHRATERGAVKGGFDRTNFIRASERQFDQKFSYERKPTETFEYSRNQQHGTQAERVAEKLAVIRAESHRQEQERAAQRQAAERRAVEQQKAKEQGQNQQQQWAKGEEKAQEPQQRPQQTPAQQEERAEIKRRGPRL</sequence>
<evidence type="ECO:0000256" key="1">
    <source>
        <dbReference type="SAM" id="MobiDB-lite"/>
    </source>
</evidence>
<proteinExistence type="predicted"/>
<dbReference type="Proteomes" id="UP000488299">
    <property type="component" value="Unassembled WGS sequence"/>
</dbReference>
<feature type="compositionally biased region" description="Basic and acidic residues" evidence="1">
    <location>
        <begin position="299"/>
        <end position="312"/>
    </location>
</feature>
<feature type="region of interest" description="Disordered" evidence="1">
    <location>
        <begin position="118"/>
        <end position="138"/>
    </location>
</feature>
<gene>
    <name evidence="2" type="ORF">F5984_26290</name>
</gene>
<reference evidence="2 3" key="1">
    <citation type="submission" date="2019-10" db="EMBL/GenBank/DDBJ databases">
        <title>Rudanella paleaurantiibacter sp. nov., isolated from sludge.</title>
        <authorList>
            <person name="Xu S.Q."/>
        </authorList>
    </citation>
    <scope>NUCLEOTIDE SEQUENCE [LARGE SCALE GENOMIC DNA]</scope>
    <source>
        <strain evidence="2 3">HX-22-17</strain>
    </source>
</reference>
<dbReference type="InterPro" id="IPR043766">
    <property type="entry name" value="BfmA-like"/>
</dbReference>
<accession>A0A7J5TRT8</accession>
<evidence type="ECO:0000313" key="3">
    <source>
        <dbReference type="Proteomes" id="UP000488299"/>
    </source>
</evidence>
<name>A0A7J5TRT8_9BACT</name>
<feature type="region of interest" description="Disordered" evidence="1">
    <location>
        <begin position="242"/>
        <end position="312"/>
    </location>
</feature>
<feature type="region of interest" description="Disordered" evidence="1">
    <location>
        <begin position="164"/>
        <end position="183"/>
    </location>
</feature>
<feature type="compositionally biased region" description="Basic and acidic residues" evidence="1">
    <location>
        <begin position="242"/>
        <end position="269"/>
    </location>
</feature>
<protein>
    <recommendedName>
        <fullName evidence="4">Mobilization protein</fullName>
    </recommendedName>
</protein>
<dbReference type="Pfam" id="PF18976">
    <property type="entry name" value="DUF5712"/>
    <property type="match status" value="1"/>
</dbReference>
<dbReference type="RefSeq" id="WP_152127368.1">
    <property type="nucleotide sequence ID" value="NZ_WELI01000025.1"/>
</dbReference>
<evidence type="ECO:0008006" key="4">
    <source>
        <dbReference type="Google" id="ProtNLM"/>
    </source>
</evidence>
<feature type="compositionally biased region" description="Low complexity" evidence="1">
    <location>
        <begin position="270"/>
        <end position="279"/>
    </location>
</feature>
<evidence type="ECO:0000313" key="2">
    <source>
        <dbReference type="EMBL" id="KAB7725307.1"/>
    </source>
</evidence>
<dbReference type="EMBL" id="WELI01000025">
    <property type="protein sequence ID" value="KAB7725307.1"/>
    <property type="molecule type" value="Genomic_DNA"/>
</dbReference>
<dbReference type="AlphaFoldDB" id="A0A7J5TRT8"/>
<keyword evidence="3" id="KW-1185">Reference proteome</keyword>
<feature type="compositionally biased region" description="Low complexity" evidence="1">
    <location>
        <begin position="287"/>
        <end position="298"/>
    </location>
</feature>
<organism evidence="2 3">
    <name type="scientific">Rudanella paleaurantiibacter</name>
    <dbReference type="NCBI Taxonomy" id="2614655"/>
    <lineage>
        <taxon>Bacteria</taxon>
        <taxon>Pseudomonadati</taxon>
        <taxon>Bacteroidota</taxon>
        <taxon>Cytophagia</taxon>
        <taxon>Cytophagales</taxon>
        <taxon>Cytophagaceae</taxon>
        <taxon>Rudanella</taxon>
    </lineage>
</organism>